<dbReference type="RefSeq" id="WP_200239926.1">
    <property type="nucleotide sequence ID" value="NZ_NRRV01000046.1"/>
</dbReference>
<dbReference type="EMBL" id="NRRV01000046">
    <property type="protein sequence ID" value="MBK1632392.1"/>
    <property type="molecule type" value="Genomic_DNA"/>
</dbReference>
<protein>
    <recommendedName>
        <fullName evidence="2">Transposase IS4-like domain-containing protein</fullName>
    </recommendedName>
</protein>
<dbReference type="Proteomes" id="UP000748752">
    <property type="component" value="Unassembled WGS sequence"/>
</dbReference>
<dbReference type="InterPro" id="IPR002559">
    <property type="entry name" value="Transposase_11"/>
</dbReference>
<sequence length="189" mass="20511">MPAGPRSTARVTFGHKTHINVNAEHKLIRDYEATAARFHDSQVFDGILDSGNDADPQVWADSAYRSEETEGALSGAGYESHICEQGQSNQPLSGEQQAALRSPLEAGQTTPIADHTHPHTLSTMLNTMNPLIAALLWGSFGRPRDGAPSLQPLWDGLAQMSYFIDATDLTHCMPATSQRSAQQKSLNLD</sequence>
<keyword evidence="4" id="KW-1185">Reference proteome</keyword>
<evidence type="ECO:0000313" key="4">
    <source>
        <dbReference type="Proteomes" id="UP000748752"/>
    </source>
</evidence>
<name>A0ABS1CKD5_9GAMM</name>
<evidence type="ECO:0000313" key="3">
    <source>
        <dbReference type="EMBL" id="MBK1632392.1"/>
    </source>
</evidence>
<evidence type="ECO:0000259" key="2">
    <source>
        <dbReference type="Pfam" id="PF01609"/>
    </source>
</evidence>
<accession>A0ABS1CKD5</accession>
<comment type="caution">
    <text evidence="3">The sequence shown here is derived from an EMBL/GenBank/DDBJ whole genome shotgun (WGS) entry which is preliminary data.</text>
</comment>
<proteinExistence type="predicted"/>
<dbReference type="Pfam" id="PF01609">
    <property type="entry name" value="DDE_Tnp_1"/>
    <property type="match status" value="1"/>
</dbReference>
<reference evidence="3 4" key="1">
    <citation type="journal article" date="2020" name="Microorganisms">
        <title>Osmotic Adaptation and Compatible Solute Biosynthesis of Phototrophic Bacteria as Revealed from Genome Analyses.</title>
        <authorList>
            <person name="Imhoff J.F."/>
            <person name="Rahn T."/>
            <person name="Kunzel S."/>
            <person name="Keller A."/>
            <person name="Neulinger S.C."/>
        </authorList>
    </citation>
    <scope>NUCLEOTIDE SEQUENCE [LARGE SCALE GENOMIC DNA]</scope>
    <source>
        <strain evidence="3 4">DSM 6210</strain>
    </source>
</reference>
<evidence type="ECO:0000256" key="1">
    <source>
        <dbReference type="SAM" id="MobiDB-lite"/>
    </source>
</evidence>
<feature type="region of interest" description="Disordered" evidence="1">
    <location>
        <begin position="85"/>
        <end position="117"/>
    </location>
</feature>
<feature type="compositionally biased region" description="Polar residues" evidence="1">
    <location>
        <begin position="85"/>
        <end position="96"/>
    </location>
</feature>
<organism evidence="3 4">
    <name type="scientific">Thiohalocapsa halophila</name>
    <dbReference type="NCBI Taxonomy" id="69359"/>
    <lineage>
        <taxon>Bacteria</taxon>
        <taxon>Pseudomonadati</taxon>
        <taxon>Pseudomonadota</taxon>
        <taxon>Gammaproteobacteria</taxon>
        <taxon>Chromatiales</taxon>
        <taxon>Chromatiaceae</taxon>
        <taxon>Thiohalocapsa</taxon>
    </lineage>
</organism>
<feature type="domain" description="Transposase IS4-like" evidence="2">
    <location>
        <begin position="12"/>
        <end position="86"/>
    </location>
</feature>
<gene>
    <name evidence="3" type="ORF">CKO31_16935</name>
</gene>